<dbReference type="InterPro" id="IPR036938">
    <property type="entry name" value="PAP2/HPO_sf"/>
</dbReference>
<feature type="domain" description="Phosphatidic acid phosphatase type 2/haloperoxidase" evidence="14">
    <location>
        <begin position="56"/>
        <end position="190"/>
    </location>
</feature>
<evidence type="ECO:0000256" key="3">
    <source>
        <dbReference type="ARBA" id="ARBA00009266"/>
    </source>
</evidence>
<evidence type="ECO:0000313" key="16">
    <source>
        <dbReference type="Proteomes" id="UP000663880"/>
    </source>
</evidence>
<feature type="transmembrane region" description="Helical" evidence="13">
    <location>
        <begin position="325"/>
        <end position="345"/>
    </location>
</feature>
<dbReference type="GO" id="GO:0051156">
    <property type="term" value="P:glucose 6-phosphate metabolic process"/>
    <property type="evidence" value="ECO:0007669"/>
    <property type="project" value="TreeGrafter"/>
</dbReference>
<gene>
    <name evidence="15" type="ORF">PMACD_LOCUS5511</name>
</gene>
<dbReference type="EC" id="3.1.3.9" evidence="4"/>
<feature type="binding site" evidence="12">
    <location>
        <position position="164"/>
    </location>
    <ligand>
        <name>substrate</name>
    </ligand>
</feature>
<feature type="transmembrane region" description="Helical" evidence="13">
    <location>
        <begin position="147"/>
        <end position="165"/>
    </location>
</feature>
<organism evidence="15 16">
    <name type="scientific">Pieris macdunnoughi</name>
    <dbReference type="NCBI Taxonomy" id="345717"/>
    <lineage>
        <taxon>Eukaryota</taxon>
        <taxon>Metazoa</taxon>
        <taxon>Ecdysozoa</taxon>
        <taxon>Arthropoda</taxon>
        <taxon>Hexapoda</taxon>
        <taxon>Insecta</taxon>
        <taxon>Pterygota</taxon>
        <taxon>Neoptera</taxon>
        <taxon>Endopterygota</taxon>
        <taxon>Lepidoptera</taxon>
        <taxon>Glossata</taxon>
        <taxon>Ditrysia</taxon>
        <taxon>Papilionoidea</taxon>
        <taxon>Pieridae</taxon>
        <taxon>Pierinae</taxon>
        <taxon>Pieris</taxon>
    </lineage>
</organism>
<dbReference type="PIRSF" id="PIRSF000905">
    <property type="entry name" value="Glucose-6-phosphatase"/>
    <property type="match status" value="1"/>
</dbReference>
<evidence type="ECO:0000256" key="6">
    <source>
        <dbReference type="ARBA" id="ARBA00022692"/>
    </source>
</evidence>
<accession>A0A821R4R6</accession>
<name>A0A821R4R6_9NEOP</name>
<dbReference type="AlphaFoldDB" id="A0A821R4R6"/>
<evidence type="ECO:0000313" key="15">
    <source>
        <dbReference type="EMBL" id="CAF4833319.1"/>
    </source>
</evidence>
<evidence type="ECO:0000256" key="8">
    <source>
        <dbReference type="ARBA" id="ARBA00022824"/>
    </source>
</evidence>
<comment type="pathway">
    <text evidence="2">Carbohydrate biosynthesis; gluconeogenesis.</text>
</comment>
<protein>
    <recommendedName>
        <fullName evidence="4">glucose-6-phosphatase</fullName>
        <ecNumber evidence="4">3.1.3.9</ecNumber>
    </recommendedName>
</protein>
<keyword evidence="5" id="KW-0312">Gluconeogenesis</keyword>
<feature type="transmembrane region" description="Helical" evidence="13">
    <location>
        <begin position="215"/>
        <end position="234"/>
    </location>
</feature>
<dbReference type="PANTHER" id="PTHR12591">
    <property type="entry name" value="GLUCOSE-6-PHOSPHATASE"/>
    <property type="match status" value="1"/>
</dbReference>
<evidence type="ECO:0000256" key="1">
    <source>
        <dbReference type="ARBA" id="ARBA00004477"/>
    </source>
</evidence>
<comment type="subcellular location">
    <subcellularLocation>
        <location evidence="1">Endoplasmic reticulum membrane</location>
        <topology evidence="1">Multi-pass membrane protein</topology>
    </subcellularLocation>
</comment>
<keyword evidence="7" id="KW-0378">Hydrolase</keyword>
<keyword evidence="6 13" id="KW-0812">Transmembrane</keyword>
<evidence type="ECO:0000256" key="5">
    <source>
        <dbReference type="ARBA" id="ARBA00022432"/>
    </source>
</evidence>
<dbReference type="InterPro" id="IPR000326">
    <property type="entry name" value="PAP2/HPO"/>
</dbReference>
<evidence type="ECO:0000256" key="11">
    <source>
        <dbReference type="PIRSR" id="PIRSR000905-1"/>
    </source>
</evidence>
<evidence type="ECO:0000256" key="10">
    <source>
        <dbReference type="ARBA" id="ARBA00023136"/>
    </source>
</evidence>
<feature type="transmembrane region" description="Helical" evidence="13">
    <location>
        <begin position="298"/>
        <end position="319"/>
    </location>
</feature>
<evidence type="ECO:0000259" key="14">
    <source>
        <dbReference type="SMART" id="SM00014"/>
    </source>
</evidence>
<keyword evidence="9 13" id="KW-1133">Transmembrane helix</keyword>
<dbReference type="GO" id="GO:0005789">
    <property type="term" value="C:endoplasmic reticulum membrane"/>
    <property type="evidence" value="ECO:0007669"/>
    <property type="project" value="UniProtKB-SubCell"/>
</dbReference>
<dbReference type="GO" id="GO:0006094">
    <property type="term" value="P:gluconeogenesis"/>
    <property type="evidence" value="ECO:0007669"/>
    <property type="project" value="UniProtKB-UniPathway"/>
</dbReference>
<dbReference type="Proteomes" id="UP000663880">
    <property type="component" value="Unassembled WGS sequence"/>
</dbReference>
<evidence type="ECO:0000256" key="7">
    <source>
        <dbReference type="ARBA" id="ARBA00022801"/>
    </source>
</evidence>
<proteinExistence type="inferred from homology"/>
<dbReference type="GO" id="GO:0004346">
    <property type="term" value="F:glucose-6-phosphatase activity"/>
    <property type="evidence" value="ECO:0007669"/>
    <property type="project" value="UniProtKB-EC"/>
</dbReference>
<feature type="active site" description="Nucleophile" evidence="11">
    <location>
        <position position="170"/>
    </location>
</feature>
<dbReference type="EMBL" id="CAJOBZ010000011">
    <property type="protein sequence ID" value="CAF4833319.1"/>
    <property type="molecule type" value="Genomic_DNA"/>
</dbReference>
<feature type="active site" description="Proton donor" evidence="11">
    <location>
        <position position="116"/>
    </location>
</feature>
<comment type="caution">
    <text evidence="15">The sequence shown here is derived from an EMBL/GenBank/DDBJ whole genome shotgun (WGS) entry which is preliminary data.</text>
</comment>
<sequence>MKDHLYALGVTCIQLIQYWCSDYAPFLEQVNNFYNPNNVLDILFPVISFVDSVFASQLLLVTSFGGWLNCILKWWFLEDRPYWWVHETNYYIGSERPKLLQTSQTCETGPGNPSGHTSTAASVLVLAIMWISHIFNDRKWKTSLWKYAVYPLFGSQLISVMLARMYIGTHFPHQCIVGGMIGAFLAPALCIYISDPYIWQYGSYLKYSPKQSIKFHMTCAVTAIALCLVTYHTLLLSGIDPDYTVRLAFRWCDNPDDIHVSTTPMFAMVQCTGAMLGWAMFVTPAVARFRHDTYKRSFIVSAVSTILITYGLHCAEAAIPDDNITTFYSLNFIINIIKPLLYLRVLPELSMLPFKDKPQNFIN</sequence>
<feature type="transmembrane region" description="Helical" evidence="13">
    <location>
        <begin position="171"/>
        <end position="194"/>
    </location>
</feature>
<dbReference type="SUPFAM" id="SSF48317">
    <property type="entry name" value="Acid phosphatase/Vanadium-dependent haloperoxidase"/>
    <property type="match status" value="1"/>
</dbReference>
<dbReference type="InterPro" id="IPR016275">
    <property type="entry name" value="Glucose-6-phosphatase"/>
</dbReference>
<keyword evidence="8" id="KW-0256">Endoplasmic reticulum</keyword>
<keyword evidence="16" id="KW-1185">Reference proteome</keyword>
<dbReference type="SMART" id="SM00014">
    <property type="entry name" value="acidPPc"/>
    <property type="match status" value="1"/>
</dbReference>
<evidence type="ECO:0000256" key="4">
    <source>
        <dbReference type="ARBA" id="ARBA00012634"/>
    </source>
</evidence>
<reference evidence="15" key="1">
    <citation type="submission" date="2021-02" db="EMBL/GenBank/DDBJ databases">
        <authorList>
            <person name="Steward A R."/>
        </authorList>
    </citation>
    <scope>NUCLEOTIDE SEQUENCE</scope>
</reference>
<evidence type="ECO:0000256" key="9">
    <source>
        <dbReference type="ARBA" id="ARBA00022989"/>
    </source>
</evidence>
<feature type="transmembrane region" description="Helical" evidence="13">
    <location>
        <begin position="265"/>
        <end position="286"/>
    </location>
</feature>
<comment type="similarity">
    <text evidence="3">Belongs to the glucose-6-phosphatase family.</text>
</comment>
<dbReference type="UniPathway" id="UPA00138"/>
<evidence type="ECO:0000256" key="2">
    <source>
        <dbReference type="ARBA" id="ARBA00004742"/>
    </source>
</evidence>
<feature type="binding site" evidence="12">
    <location>
        <position position="80"/>
    </location>
    <ligand>
        <name>substrate</name>
    </ligand>
</feature>
<dbReference type="PANTHER" id="PTHR12591:SF0">
    <property type="entry name" value="FI19814P1"/>
    <property type="match status" value="1"/>
</dbReference>
<dbReference type="OrthoDB" id="6416209at2759"/>
<evidence type="ECO:0000256" key="13">
    <source>
        <dbReference type="SAM" id="Phobius"/>
    </source>
</evidence>
<evidence type="ECO:0000256" key="12">
    <source>
        <dbReference type="PIRSR" id="PIRSR000905-2"/>
    </source>
</evidence>
<dbReference type="Gene3D" id="1.20.144.10">
    <property type="entry name" value="Phosphatidic acid phosphatase type 2/haloperoxidase"/>
    <property type="match status" value="1"/>
</dbReference>
<keyword evidence="10 13" id="KW-0472">Membrane</keyword>
<dbReference type="Pfam" id="PF01569">
    <property type="entry name" value="PAP2"/>
    <property type="match status" value="1"/>
</dbReference>